<dbReference type="InterPro" id="IPR050109">
    <property type="entry name" value="HTH-type_TetR-like_transc_reg"/>
</dbReference>
<keyword evidence="8" id="KW-1185">Reference proteome</keyword>
<proteinExistence type="predicted"/>
<sequence>MTTDQTRPAGGLREQRKARTRRAIQEHALRLFLTKGYDDTTVEEIAAAAGVSHMTFFRYFPTKEAVVEDDDYDPLIAGLVRGRPAGEDPMTALHGALRAGLDAVLAADRDAVYTRTRLVVTTPALRARQWRNTDTTQSLLARALADREDRPVDLRLRVIAAAATAALITALTAWVDDDGVEDLRVLVDQAFAALADGAP</sequence>
<evidence type="ECO:0000256" key="4">
    <source>
        <dbReference type="PROSITE-ProRule" id="PRU00335"/>
    </source>
</evidence>
<dbReference type="PROSITE" id="PS50977">
    <property type="entry name" value="HTH_TETR_2"/>
    <property type="match status" value="1"/>
</dbReference>
<dbReference type="Gene3D" id="1.10.357.10">
    <property type="entry name" value="Tetracycline Repressor, domain 2"/>
    <property type="match status" value="1"/>
</dbReference>
<dbReference type="Pfam" id="PF17754">
    <property type="entry name" value="TetR_C_14"/>
    <property type="match status" value="1"/>
</dbReference>
<dbReference type="Proteomes" id="UP001225605">
    <property type="component" value="Unassembled WGS sequence"/>
</dbReference>
<keyword evidence="5" id="KW-0472">Membrane</keyword>
<reference evidence="7 8" key="1">
    <citation type="submission" date="2017-06" db="EMBL/GenBank/DDBJ databases">
        <title>Cultured bacterium strain Saccharothrix yanglingensis Hhs.015.</title>
        <authorList>
            <person name="Xia Y."/>
        </authorList>
    </citation>
    <scope>NUCLEOTIDE SEQUENCE [LARGE SCALE GENOMIC DNA]</scope>
    <source>
        <strain evidence="7 8">Hhs.015</strain>
    </source>
</reference>
<keyword evidence="5" id="KW-0812">Transmembrane</keyword>
<comment type="caution">
    <text evidence="7">The sequence shown here is derived from an EMBL/GenBank/DDBJ whole genome shotgun (WGS) entry which is preliminary data.</text>
</comment>
<name>A0ABU0X401_9PSEU</name>
<evidence type="ECO:0000256" key="1">
    <source>
        <dbReference type="ARBA" id="ARBA00023015"/>
    </source>
</evidence>
<dbReference type="InterPro" id="IPR041347">
    <property type="entry name" value="MftR_C"/>
</dbReference>
<feature type="transmembrane region" description="Helical" evidence="5">
    <location>
        <begin position="156"/>
        <end position="175"/>
    </location>
</feature>
<dbReference type="SUPFAM" id="SSF46689">
    <property type="entry name" value="Homeodomain-like"/>
    <property type="match status" value="1"/>
</dbReference>
<evidence type="ECO:0000313" key="8">
    <source>
        <dbReference type="Proteomes" id="UP001225605"/>
    </source>
</evidence>
<feature type="DNA-binding region" description="H-T-H motif" evidence="4">
    <location>
        <begin position="41"/>
        <end position="60"/>
    </location>
</feature>
<dbReference type="RefSeq" id="WP_306748167.1">
    <property type="nucleotide sequence ID" value="NZ_NSDM01000010.1"/>
</dbReference>
<evidence type="ECO:0000259" key="6">
    <source>
        <dbReference type="PROSITE" id="PS50977"/>
    </source>
</evidence>
<organism evidence="7 8">
    <name type="scientific">Saccharothrix yanglingensis</name>
    <dbReference type="NCBI Taxonomy" id="659496"/>
    <lineage>
        <taxon>Bacteria</taxon>
        <taxon>Bacillati</taxon>
        <taxon>Actinomycetota</taxon>
        <taxon>Actinomycetes</taxon>
        <taxon>Pseudonocardiales</taxon>
        <taxon>Pseudonocardiaceae</taxon>
        <taxon>Saccharothrix</taxon>
    </lineage>
</organism>
<keyword evidence="1" id="KW-0805">Transcription regulation</keyword>
<dbReference type="InterPro" id="IPR009057">
    <property type="entry name" value="Homeodomain-like_sf"/>
</dbReference>
<keyword evidence="2 4" id="KW-0238">DNA-binding</keyword>
<evidence type="ECO:0000313" key="7">
    <source>
        <dbReference type="EMBL" id="MDQ2586839.1"/>
    </source>
</evidence>
<accession>A0ABU0X401</accession>
<dbReference type="InterPro" id="IPR001647">
    <property type="entry name" value="HTH_TetR"/>
</dbReference>
<dbReference type="Gene3D" id="1.10.10.60">
    <property type="entry name" value="Homeodomain-like"/>
    <property type="match status" value="1"/>
</dbReference>
<dbReference type="EMBL" id="NSDM01000010">
    <property type="protein sequence ID" value="MDQ2586839.1"/>
    <property type="molecule type" value="Genomic_DNA"/>
</dbReference>
<evidence type="ECO:0000256" key="2">
    <source>
        <dbReference type="ARBA" id="ARBA00023125"/>
    </source>
</evidence>
<gene>
    <name evidence="7" type="ORF">CKY47_23170</name>
</gene>
<dbReference type="PANTHER" id="PTHR30055:SF238">
    <property type="entry name" value="MYCOFACTOCIN BIOSYNTHESIS TRANSCRIPTIONAL REGULATOR MFTR-RELATED"/>
    <property type="match status" value="1"/>
</dbReference>
<dbReference type="PANTHER" id="PTHR30055">
    <property type="entry name" value="HTH-TYPE TRANSCRIPTIONAL REGULATOR RUTR"/>
    <property type="match status" value="1"/>
</dbReference>
<evidence type="ECO:0000256" key="5">
    <source>
        <dbReference type="SAM" id="Phobius"/>
    </source>
</evidence>
<keyword evidence="5" id="KW-1133">Transmembrane helix</keyword>
<evidence type="ECO:0000256" key="3">
    <source>
        <dbReference type="ARBA" id="ARBA00023163"/>
    </source>
</evidence>
<dbReference type="PRINTS" id="PR00455">
    <property type="entry name" value="HTHTETR"/>
</dbReference>
<protein>
    <submittedName>
        <fullName evidence="7">TetR family transcriptional regulator</fullName>
    </submittedName>
</protein>
<dbReference type="Pfam" id="PF00440">
    <property type="entry name" value="TetR_N"/>
    <property type="match status" value="1"/>
</dbReference>
<feature type="domain" description="HTH tetR-type" evidence="6">
    <location>
        <begin position="18"/>
        <end position="78"/>
    </location>
</feature>
<keyword evidence="3" id="KW-0804">Transcription</keyword>